<evidence type="ECO:0000256" key="5">
    <source>
        <dbReference type="SAM" id="Phobius"/>
    </source>
</evidence>
<name>A0A5B8JA61_9MOLU</name>
<feature type="chain" id="PRO_5022940027" evidence="6">
    <location>
        <begin position="22"/>
        <end position="2546"/>
    </location>
</feature>
<feature type="active site" description="Proton donor" evidence="3">
    <location>
        <position position="306"/>
    </location>
</feature>
<feature type="transmembrane region" description="Helical" evidence="5">
    <location>
        <begin position="2517"/>
        <end position="2538"/>
    </location>
</feature>
<keyword evidence="2 3" id="KW-0326">Glycosidase</keyword>
<dbReference type="InterPro" id="IPR029018">
    <property type="entry name" value="Hex-like_dom2"/>
</dbReference>
<dbReference type="InterPro" id="IPR008979">
    <property type="entry name" value="Galactose-bd-like_sf"/>
</dbReference>
<evidence type="ECO:0000256" key="4">
    <source>
        <dbReference type="SAM" id="Coils"/>
    </source>
</evidence>
<dbReference type="Pfam" id="PF02838">
    <property type="entry name" value="Glyco_hydro_20b"/>
    <property type="match status" value="1"/>
</dbReference>
<dbReference type="Gene3D" id="3.20.20.80">
    <property type="entry name" value="Glycosidases"/>
    <property type="match status" value="1"/>
</dbReference>
<comment type="similarity">
    <text evidence="3">Belongs to the glycosyl hydrolase 84 family.</text>
</comment>
<evidence type="ECO:0000256" key="6">
    <source>
        <dbReference type="SAM" id="SignalP"/>
    </source>
</evidence>
<dbReference type="Gene3D" id="1.20.58.460">
    <property type="entry name" value="Hyaluronidase post-catalytic domain-like"/>
    <property type="match status" value="1"/>
</dbReference>
<dbReference type="Proteomes" id="UP000317512">
    <property type="component" value="Chromosome"/>
</dbReference>
<dbReference type="InterPro" id="IPR000421">
    <property type="entry name" value="FA58C"/>
</dbReference>
<dbReference type="SUPFAM" id="SSF51445">
    <property type="entry name" value="(Trans)glycosidases"/>
    <property type="match status" value="1"/>
</dbReference>
<accession>A0A5B8JA61</accession>
<evidence type="ECO:0000256" key="3">
    <source>
        <dbReference type="PROSITE-ProRule" id="PRU01353"/>
    </source>
</evidence>
<evidence type="ECO:0000259" key="8">
    <source>
        <dbReference type="PROSITE" id="PS52009"/>
    </source>
</evidence>
<dbReference type="PANTHER" id="PTHR13170:SF16">
    <property type="entry name" value="PROTEIN O-GLCNACASE"/>
    <property type="match status" value="1"/>
</dbReference>
<dbReference type="PROSITE" id="PS50209">
    <property type="entry name" value="CARD"/>
    <property type="match status" value="1"/>
</dbReference>
<keyword evidence="5" id="KW-0812">Transmembrane</keyword>
<dbReference type="RefSeq" id="WP_146308598.1">
    <property type="nucleotide sequence ID" value="NZ_CP041663.1"/>
</dbReference>
<keyword evidence="6" id="KW-0732">Signal</keyword>
<keyword evidence="1 3" id="KW-0378">Hydrolase</keyword>
<evidence type="ECO:0000259" key="7">
    <source>
        <dbReference type="PROSITE" id="PS50209"/>
    </source>
</evidence>
<dbReference type="GO" id="GO:1901135">
    <property type="term" value="P:carbohydrate derivative metabolic process"/>
    <property type="evidence" value="ECO:0007669"/>
    <property type="project" value="UniProtKB-ARBA"/>
</dbReference>
<dbReference type="OrthoDB" id="9760892at2"/>
<dbReference type="GO" id="GO:0015929">
    <property type="term" value="F:hexosaminidase activity"/>
    <property type="evidence" value="ECO:0007669"/>
    <property type="project" value="UniProtKB-ARBA"/>
</dbReference>
<dbReference type="InterPro" id="IPR051822">
    <property type="entry name" value="Glycosyl_Hydrolase_84"/>
</dbReference>
<evidence type="ECO:0000256" key="2">
    <source>
        <dbReference type="ARBA" id="ARBA00023295"/>
    </source>
</evidence>
<dbReference type="InterPro" id="IPR001315">
    <property type="entry name" value="CARD"/>
</dbReference>
<dbReference type="Pfam" id="PF07555">
    <property type="entry name" value="NAGidase"/>
    <property type="match status" value="1"/>
</dbReference>
<organism evidence="9 10">
    <name type="scientific">Mycoplasma anserisalpingitidis</name>
    <dbReference type="NCBI Taxonomy" id="519450"/>
    <lineage>
        <taxon>Bacteria</taxon>
        <taxon>Bacillati</taxon>
        <taxon>Mycoplasmatota</taxon>
        <taxon>Mollicutes</taxon>
        <taxon>Mycoplasmataceae</taxon>
        <taxon>Mycoplasma</taxon>
    </lineage>
</organism>
<dbReference type="InterPro" id="IPR015882">
    <property type="entry name" value="HEX_bac_N"/>
</dbReference>
<dbReference type="PROSITE" id="PS52009">
    <property type="entry name" value="GH84"/>
    <property type="match status" value="1"/>
</dbReference>
<keyword evidence="4" id="KW-0175">Coiled coil</keyword>
<feature type="coiled-coil region" evidence="4">
    <location>
        <begin position="1822"/>
        <end position="1927"/>
    </location>
</feature>
<dbReference type="Pfam" id="PF00754">
    <property type="entry name" value="F5_F8_type_C"/>
    <property type="match status" value="1"/>
</dbReference>
<protein>
    <submittedName>
        <fullName evidence="9">Uncharacterized protein</fullName>
    </submittedName>
</protein>
<dbReference type="GO" id="GO:0005975">
    <property type="term" value="P:carbohydrate metabolic process"/>
    <property type="evidence" value="ECO:0007669"/>
    <property type="project" value="UniProtKB-ARBA"/>
</dbReference>
<feature type="coiled-coil region" evidence="4">
    <location>
        <begin position="2085"/>
        <end position="2235"/>
    </location>
</feature>
<dbReference type="SUPFAM" id="SSF55545">
    <property type="entry name" value="beta-N-acetylhexosaminidase-like domain"/>
    <property type="match status" value="1"/>
</dbReference>
<gene>
    <name evidence="9" type="ORF">FOY43_00655</name>
</gene>
<keyword evidence="5" id="KW-0472">Membrane</keyword>
<feature type="signal peptide" evidence="6">
    <location>
        <begin position="1"/>
        <end position="21"/>
    </location>
</feature>
<keyword evidence="5" id="KW-1133">Transmembrane helix</keyword>
<dbReference type="Gene3D" id="2.60.120.260">
    <property type="entry name" value="Galactose-binding domain-like"/>
    <property type="match status" value="4"/>
</dbReference>
<feature type="domain" description="GH84" evidence="8">
    <location>
        <begin position="187"/>
        <end position="455"/>
    </location>
</feature>
<dbReference type="SUPFAM" id="SSF140657">
    <property type="entry name" value="Hyaluronidase post-catalytic domain-like"/>
    <property type="match status" value="1"/>
</dbReference>
<dbReference type="PANTHER" id="PTHR13170">
    <property type="entry name" value="O-GLCNACASE"/>
    <property type="match status" value="1"/>
</dbReference>
<dbReference type="Gene3D" id="3.30.379.10">
    <property type="entry name" value="Chitobiase/beta-hexosaminidase domain 2-like"/>
    <property type="match status" value="1"/>
</dbReference>
<dbReference type="EMBL" id="CP041663">
    <property type="protein sequence ID" value="QDY88176.1"/>
    <property type="molecule type" value="Genomic_DNA"/>
</dbReference>
<evidence type="ECO:0000313" key="9">
    <source>
        <dbReference type="EMBL" id="QDY88176.1"/>
    </source>
</evidence>
<dbReference type="SUPFAM" id="SSF49785">
    <property type="entry name" value="Galactose-binding domain-like"/>
    <property type="match status" value="2"/>
</dbReference>
<evidence type="ECO:0000313" key="10">
    <source>
        <dbReference type="Proteomes" id="UP000317512"/>
    </source>
</evidence>
<evidence type="ECO:0000256" key="1">
    <source>
        <dbReference type="ARBA" id="ARBA00022801"/>
    </source>
</evidence>
<feature type="domain" description="CARD" evidence="7">
    <location>
        <begin position="2146"/>
        <end position="2233"/>
    </location>
</feature>
<dbReference type="InterPro" id="IPR017853">
    <property type="entry name" value="GH"/>
</dbReference>
<sequence>MKKQNKKKALTIIGIAGSIGAASLGFISANTENNNIRSTYEIYPNPHTISYDGKQSLISTSVNVVIEDDVDQATITRFKEALALRGITNINFSRRIVDDQTNFILGIKGNRDTFVDDYMSSENISYESDLMNKIDAYVLSVKDNVIAIYGNEADSTFYGATTLWHILNQLEGLEIENIKIQDYADVKTRGAIEGYYGNPWTVQDRINYMSWGGYYKLNAYFYAPKDDPKHNSKWAELYTNEEIQNLIRPIAEAGNNSKVRFIYALHPFMHNRLDNGNVADKKEKLKAKFLQVIEAGVRQISILADDAAKPNEQFQIDLLTEMVDWLKELKANRFPDLKTTLPYVVQEYMGWGQEYFKRFPPEVQIVMTGGTIWGQVTKNFTDSFTNKIGEGPMLWINWPCTDNSKEHLIMGGFKEFLKPDVNPKNVEGIILNPMQQSEPSKVALFGNAVYSWNLWKTNEQADKAWNDAFKHVDNKSSIETPTSKAFRELSKHMINQKMDGRVVKLEESLELKPYLYGLINKLSTKSYSKEELTKLTEEFTLLNESAKIFLENGNDRNLVEQMRPFLESWVDLTDSALIYLEILEHILSDNITSVNNLYQQAKNKLILARNNHKFRYLSEMKNAEVGPQHIQPFLDELDSFSSKYLKENLDDNFVSLTWISDVFTTPSSGNKDEVFNQTSPKAMQFKNPLYIMKDNYIGVEFSKEIELNNVVISMGGGKNHFYKSKLQYKSTNGEWIDVNSNVYERPNGSIIPIEEYNLSIPNVKALRLVSLQNDIDDKWLMINSFIVNKPLIKKAQTGDNKLTFSSVELDGLQVAGGELDKITDESENTEAHLRSSEQPKYDGIRPNNSIVFNFDEVTEVTKFVFVQGSSNSGDVLKSGIVEYYDSNTSTWKQFGSGSLDSQKKQTIIGYAQTNKIRVRNLADKKVWWRVGAAFAYGFDEKLDINYTTDTENIMIGKNPAINDGARNNKFDHLYDNNPSTIAWMAGKDNGNIGNNSKLIINFDKSMRIDEILIRQGDGDNLRQILVEAYTNGTWVELDRNTNATREYTIDTRNKEEHFSKLRISSLVNTNIWWKLADVKITERKRASDEYVIVGSKDNSVLSLKNQNNFTLLNKSNQNISLAKDQYIGLDLKSIQKIQSFTQSTLELNDAQIQISVNGIAWENITSLEQVKNKALRYIRIVNNNSESEINVNFDNFTLTAAKTNEFGELVKTTLPEGNSGWGDTRYNKAAFDGKMNTSTKFGVSPTLGKEIIYDLGKEIDIHKLRIYAPDSTSDFPRSIDVMYGTELNGEYQTLFSIGHEENRDINLIDVQNNYSYVDSKYPNVRFFGNTDNLETPVKARYIKLLITKNYPNRALIISEIQINDGQYISLDNDPRFNGAEETEKNTLASKMIDGDFLTYYEPKISNSSITFFNDDPQPNKFVKFITSSENSDANVEVKTADSNGDIHQITLGKLSFNNIGFRVPSGHSILELKVSWTEIKPKINEVIFFNSNETEELNKVELNTLISSLPEDFDLWVKSNKDAYNETVEIAKKILTFENITQSTINEIKQSLNSIIQNKKLKGDFSKLIEELNNEITNFEDYLSSTTSEYKLAISKAKNLIKSEEVTQRSIDSSLNQIISAKTVLRYSPVNKDTLQIKVNEFEKLDKSRFSEETYNLLKDKVLHAKQTISDDNAITENSQKIHPSVFKNLLDEYNNLYQDLVDSEKGVRYKEYLKIRDLAYKFIDENGSNWQILSRDLNAKVDEKDIEVKDESSTVEIIDQAIAELSNLIAESQKIKSNKIARIKEYANGVVLNENSVYTIESYNNYKQYVDKLIDLSSDSRKIYEEELDELFDNYIQAKNNLSFNDSIDLEEIRQYLLSLVQALDENQEYIAKIQNSNEASSLKTLSDEINIKIEEQNTRKIESKRQEAKDLLFELSKENNDLTNNLTYELNNSTDIESITTVIVKIKEELNQIKSTLVEELINELPGLENSELKQKANLSISNVEQVSIEQLRNLIKEVVNGKENELIKKISKFKVENNNLISQLEENVESYLVKLKSATTLEELTNLNSELKPIVQDLISKYKKIALEKLNELENKENYNSLIENSENVSQLKKLISEIQEKISKEKTNKKVDELTTRINELEDPKLVSDLLKELNNINDLANYDAFAEKVEQKVVELIENLKQKAIEILEKLENKDDLSAEQIQQIKVLKEIRELLSKLEVKLEEQNNILLDILNSKKQELLNKIKNYSELESYTENINNSLTVEELNIIEQQIDLKINALIEAKINNNKIWINANVSLLNRDLELLKNQEIQDELINLLNVKIKELQNLNPLEISENEKEIENSKLSELLVKTNNLLKSNLVSLPTYELPLNKEIIKNNINIITNLLTNNNSVSDLSVEDKETIKNNISNLDYSLELKDLINNQIKIIKQYDDLWLKTKRAQLQNDFDQLNSLKYQIDKLIVDNKLTDNVQIYELMSKINLTPNNSSILELTTLKNQQKELIDKINELIENNKVDSKQTAKKNQTKSNKSPILIAVSAILLVIIASTSVFSFLKFKKHKKK</sequence>
<reference evidence="10" key="1">
    <citation type="submission" date="2019-07" db="EMBL/GenBank/DDBJ databases">
        <title>Complete genome sequences of three Mycoplasma sp. 1220 strains.</title>
        <authorList>
            <person name="Grozner D."/>
            <person name="Forro B."/>
            <person name="Kovacs A.B."/>
            <person name="Marton S."/>
            <person name="Banyai K."/>
            <person name="Kreizinger Z."/>
            <person name="Sulyok K.M."/>
            <person name="Gyuranecz M."/>
        </authorList>
    </citation>
    <scope>NUCLEOTIDE SEQUENCE [LARGE SCALE GENOMIC DNA]</scope>
    <source>
        <strain evidence="10">MYCAV93</strain>
    </source>
</reference>
<dbReference type="InterPro" id="IPR011496">
    <property type="entry name" value="O-GlcNAcase_cat"/>
</dbReference>
<proteinExistence type="inferred from homology"/>